<proteinExistence type="predicted"/>
<dbReference type="InParanoid" id="A0A0D0ADR5"/>
<protein>
    <submittedName>
        <fullName evidence="1">Uncharacterized protein</fullName>
    </submittedName>
</protein>
<dbReference type="Proteomes" id="UP000054485">
    <property type="component" value="Unassembled WGS sequence"/>
</dbReference>
<gene>
    <name evidence="1" type="ORF">CY34DRAFT_88474</name>
</gene>
<dbReference type="OrthoDB" id="27483at2759"/>
<organism evidence="1 2">
    <name type="scientific">Suillus luteus UH-Slu-Lm8-n1</name>
    <dbReference type="NCBI Taxonomy" id="930992"/>
    <lineage>
        <taxon>Eukaryota</taxon>
        <taxon>Fungi</taxon>
        <taxon>Dikarya</taxon>
        <taxon>Basidiomycota</taxon>
        <taxon>Agaricomycotina</taxon>
        <taxon>Agaricomycetes</taxon>
        <taxon>Agaricomycetidae</taxon>
        <taxon>Boletales</taxon>
        <taxon>Suillineae</taxon>
        <taxon>Suillaceae</taxon>
        <taxon>Suillus</taxon>
    </lineage>
</organism>
<evidence type="ECO:0000313" key="2">
    <source>
        <dbReference type="Proteomes" id="UP000054485"/>
    </source>
</evidence>
<dbReference type="AlphaFoldDB" id="A0A0D0ADR5"/>
<name>A0A0D0ADR5_9AGAM</name>
<dbReference type="HOGENOM" id="CLU_019613_2_1_1"/>
<sequence>MSDSLARIRATLDVRPPYCSGTCEIAVEQSTLFYSTATSGARKINLLSPTQDQIESLHEACQLAAYGHDHGEVPKNLKAGKLDAAAFATQFSLENTGLVNAVGQSLLEGMAVGWDSIRSELYELNIYGAGSLVGPHKSAANSDKIFGFLDIVFPAAHTGGICSLRNNEREWCIDFATILSESQIPLVGYAAYFNEVEREIGAIISGHRLMLSYKLYFASGGDSPSATMISAPGPFELSLKTALAEFLNDPKVLPNGGYLEFGLRHQYPVSPEMRVDTLRSSLKGSDVIITRVLDGLLLPWSLRVLYRDRGSHSEQTFVLHKFISDLSWKDVVWSHWGAGEKLGPGAEFVRFVDEFGNDDEKRAGNYSKYPEDVIDIIQMTEMPSVTNVHSQYLAYGNEVMIGNLYGDICLVAEVSAKVIPVC</sequence>
<dbReference type="EMBL" id="KN835326">
    <property type="protein sequence ID" value="KIK39836.1"/>
    <property type="molecule type" value="Genomic_DNA"/>
</dbReference>
<dbReference type="STRING" id="930992.A0A0D0ADR5"/>
<reference evidence="1 2" key="1">
    <citation type="submission" date="2014-04" db="EMBL/GenBank/DDBJ databases">
        <authorList>
            <consortium name="DOE Joint Genome Institute"/>
            <person name="Kuo A."/>
            <person name="Ruytinx J."/>
            <person name="Rineau F."/>
            <person name="Colpaert J."/>
            <person name="Kohler A."/>
            <person name="Nagy L.G."/>
            <person name="Floudas D."/>
            <person name="Copeland A."/>
            <person name="Barry K.W."/>
            <person name="Cichocki N."/>
            <person name="Veneault-Fourrey C."/>
            <person name="LaButti K."/>
            <person name="Lindquist E.A."/>
            <person name="Lipzen A."/>
            <person name="Lundell T."/>
            <person name="Morin E."/>
            <person name="Murat C."/>
            <person name="Sun H."/>
            <person name="Tunlid A."/>
            <person name="Henrissat B."/>
            <person name="Grigoriev I.V."/>
            <person name="Hibbett D.S."/>
            <person name="Martin F."/>
            <person name="Nordberg H.P."/>
            <person name="Cantor M.N."/>
            <person name="Hua S.X."/>
        </authorList>
    </citation>
    <scope>NUCLEOTIDE SEQUENCE [LARGE SCALE GENOMIC DNA]</scope>
    <source>
        <strain evidence="1 2">UH-Slu-Lm8-n1</strain>
    </source>
</reference>
<accession>A0A0D0ADR5</accession>
<reference evidence="2" key="2">
    <citation type="submission" date="2015-01" db="EMBL/GenBank/DDBJ databases">
        <title>Evolutionary Origins and Diversification of the Mycorrhizal Mutualists.</title>
        <authorList>
            <consortium name="DOE Joint Genome Institute"/>
            <consortium name="Mycorrhizal Genomics Consortium"/>
            <person name="Kohler A."/>
            <person name="Kuo A."/>
            <person name="Nagy L.G."/>
            <person name="Floudas D."/>
            <person name="Copeland A."/>
            <person name="Barry K.W."/>
            <person name="Cichocki N."/>
            <person name="Veneault-Fourrey C."/>
            <person name="LaButti K."/>
            <person name="Lindquist E.A."/>
            <person name="Lipzen A."/>
            <person name="Lundell T."/>
            <person name="Morin E."/>
            <person name="Murat C."/>
            <person name="Riley R."/>
            <person name="Ohm R."/>
            <person name="Sun H."/>
            <person name="Tunlid A."/>
            <person name="Henrissat B."/>
            <person name="Grigoriev I.V."/>
            <person name="Hibbett D.S."/>
            <person name="Martin F."/>
        </authorList>
    </citation>
    <scope>NUCLEOTIDE SEQUENCE [LARGE SCALE GENOMIC DNA]</scope>
    <source>
        <strain evidence="2">UH-Slu-Lm8-n1</strain>
    </source>
</reference>
<evidence type="ECO:0000313" key="1">
    <source>
        <dbReference type="EMBL" id="KIK39836.1"/>
    </source>
</evidence>
<keyword evidence="2" id="KW-1185">Reference proteome</keyword>